<organism evidence="1 2">
    <name type="scientific">Peronospora farinosa</name>
    <dbReference type="NCBI Taxonomy" id="134698"/>
    <lineage>
        <taxon>Eukaryota</taxon>
        <taxon>Sar</taxon>
        <taxon>Stramenopiles</taxon>
        <taxon>Oomycota</taxon>
        <taxon>Peronosporomycetes</taxon>
        <taxon>Peronosporales</taxon>
        <taxon>Peronosporaceae</taxon>
        <taxon>Peronospora</taxon>
    </lineage>
</organism>
<dbReference type="Proteomes" id="UP001157938">
    <property type="component" value="Unassembled WGS sequence"/>
</dbReference>
<proteinExistence type="predicted"/>
<accession>A0ABN8C5C7</accession>
<name>A0ABN8C5C7_9STRA</name>
<gene>
    <name evidence="1" type="ORF">PFR001_LOCUS4066</name>
</gene>
<keyword evidence="2" id="KW-1185">Reference proteome</keyword>
<comment type="caution">
    <text evidence="1">The sequence shown here is derived from an EMBL/GenBank/DDBJ whole genome shotgun (WGS) entry which is preliminary data.</text>
</comment>
<dbReference type="PANTHER" id="PTHR37067">
    <property type="entry name" value="PX DOMAIN-CONTAINING PROTEIN"/>
    <property type="match status" value="1"/>
</dbReference>
<dbReference type="PANTHER" id="PTHR37067:SF3">
    <property type="entry name" value="PX DOMAIN-CONTAINING PROTEIN"/>
    <property type="match status" value="1"/>
</dbReference>
<evidence type="ECO:0000313" key="1">
    <source>
        <dbReference type="EMBL" id="CAH0488589.1"/>
    </source>
</evidence>
<reference evidence="1 2" key="1">
    <citation type="submission" date="2021-11" db="EMBL/GenBank/DDBJ databases">
        <authorList>
            <person name="Islam A."/>
            <person name="Islam S."/>
            <person name="Flora M.S."/>
            <person name="Rahman M."/>
            <person name="Ziaur R.M."/>
            <person name="Epstein J.H."/>
            <person name="Hassan M."/>
            <person name="Klassen M."/>
            <person name="Woodard K."/>
            <person name="Webb A."/>
            <person name="Webby R.J."/>
            <person name="El Zowalaty M.E."/>
        </authorList>
    </citation>
    <scope>NUCLEOTIDE SEQUENCE [LARGE SCALE GENOMIC DNA]</scope>
    <source>
        <strain evidence="1">Pf1</strain>
    </source>
</reference>
<dbReference type="EMBL" id="CAKLBC010000845">
    <property type="protein sequence ID" value="CAH0488589.1"/>
    <property type="molecule type" value="Genomic_DNA"/>
</dbReference>
<evidence type="ECO:0000313" key="2">
    <source>
        <dbReference type="Proteomes" id="UP001157938"/>
    </source>
</evidence>
<sequence length="79" mass="8860">MASVVKNIAISCVEMIAGLANILVELDSRNDAPASMPPVLPHQLVRLRGRELTDIIRKQKDHVSSRSPLQNEELIEREF</sequence>
<protein>
    <submittedName>
        <fullName evidence="1">Uncharacterized protein</fullName>
    </submittedName>
</protein>